<dbReference type="Pfam" id="PF00891">
    <property type="entry name" value="Methyltransf_2"/>
    <property type="match status" value="1"/>
</dbReference>
<dbReference type="SUPFAM" id="SSF46785">
    <property type="entry name" value="Winged helix' DNA-binding domain"/>
    <property type="match status" value="1"/>
</dbReference>
<dbReference type="EMBL" id="NKHU02000353">
    <property type="protein sequence ID" value="RHZ44110.1"/>
    <property type="molecule type" value="Genomic_DNA"/>
</dbReference>
<dbReference type="GO" id="GO:0046983">
    <property type="term" value="F:protein dimerization activity"/>
    <property type="evidence" value="ECO:0007669"/>
    <property type="project" value="InterPro"/>
</dbReference>
<keyword evidence="1" id="KW-0489">Methyltransferase</keyword>
<evidence type="ECO:0000256" key="3">
    <source>
        <dbReference type="ARBA" id="ARBA00022691"/>
    </source>
</evidence>
<sequence length="451" mass="50163">MANTKIQTQIADLSEATRILNSSVECLIAQWKSDDAEGQILENGVLLPTRASYDAHKTILGAIGKIQELVSSPPIRLIETSCQFYESRALHIAAEHRIADLVAANDEKGVAVDELAQKTNVDAGMLLRILRVLTSIGIFREISDTYFANNRVSASLVRNESLRSYLMVFSICHYKVTESLPAAIRRSGRGYAATNTNTAFNIAYDTNLSFWDWLNTEVKQDDGTVGPRPELDYFAKAMTGIGRVSSTAMIYDYPWDTLGNGIVVDVGGGVGTHSMNVARVYPNLNFIVQDRPEVIEKGVALWTRELPEYVQNGKVQLTPGDFFQPQSVTGAAVYFLHTILHDWPDAECIQILKALTTAMTPDSRVLIGEMVINNSLGTKEIPDAPKPLPADYGIYNRYSHERDLVMMSLFNSKERTMDDFRGLIHQAGLVVEKVYECRSQMSLIECRLPKS</sequence>
<dbReference type="InterPro" id="IPR012967">
    <property type="entry name" value="COMT_dimerisation"/>
</dbReference>
<feature type="domain" description="O-methyltransferase C-terminal" evidence="4">
    <location>
        <begin position="234"/>
        <end position="428"/>
    </location>
</feature>
<dbReference type="GO" id="GO:0032259">
    <property type="term" value="P:methylation"/>
    <property type="evidence" value="ECO:0007669"/>
    <property type="project" value="UniProtKB-KW"/>
</dbReference>
<dbReference type="Pfam" id="PF08100">
    <property type="entry name" value="Dimerisation"/>
    <property type="match status" value="1"/>
</dbReference>
<dbReference type="GeneID" id="38122940"/>
<protein>
    <submittedName>
        <fullName evidence="6">Uncharacterized protein</fullName>
    </submittedName>
</protein>
<proteinExistence type="predicted"/>
<organism evidence="6 7">
    <name type="scientific">Aspergillus thermomutatus</name>
    <name type="common">Neosartorya pseudofischeri</name>
    <dbReference type="NCBI Taxonomy" id="41047"/>
    <lineage>
        <taxon>Eukaryota</taxon>
        <taxon>Fungi</taxon>
        <taxon>Dikarya</taxon>
        <taxon>Ascomycota</taxon>
        <taxon>Pezizomycotina</taxon>
        <taxon>Eurotiomycetes</taxon>
        <taxon>Eurotiomycetidae</taxon>
        <taxon>Eurotiales</taxon>
        <taxon>Aspergillaceae</taxon>
        <taxon>Aspergillus</taxon>
        <taxon>Aspergillus subgen. Fumigati</taxon>
    </lineage>
</organism>
<evidence type="ECO:0000313" key="6">
    <source>
        <dbReference type="EMBL" id="RHZ44110.1"/>
    </source>
</evidence>
<dbReference type="PROSITE" id="PS51683">
    <property type="entry name" value="SAM_OMT_II"/>
    <property type="match status" value="1"/>
</dbReference>
<dbReference type="GO" id="GO:0044550">
    <property type="term" value="P:secondary metabolite biosynthetic process"/>
    <property type="evidence" value="ECO:0007669"/>
    <property type="project" value="UniProtKB-ARBA"/>
</dbReference>
<keyword evidence="3" id="KW-0949">S-adenosyl-L-methionine</keyword>
<dbReference type="VEuPathDB" id="FungiDB:CDV56_100966"/>
<comment type="caution">
    <text evidence="6">The sequence shown here is derived from an EMBL/GenBank/DDBJ whole genome shotgun (WGS) entry which is preliminary data.</text>
</comment>
<dbReference type="AlphaFoldDB" id="A0A397G7N1"/>
<dbReference type="RefSeq" id="XP_026610161.1">
    <property type="nucleotide sequence ID" value="XM_026754585.1"/>
</dbReference>
<dbReference type="GO" id="GO:0008171">
    <property type="term" value="F:O-methyltransferase activity"/>
    <property type="evidence" value="ECO:0007669"/>
    <property type="project" value="InterPro"/>
</dbReference>
<keyword evidence="7" id="KW-1185">Reference proteome</keyword>
<dbReference type="Proteomes" id="UP000215305">
    <property type="component" value="Unassembled WGS sequence"/>
</dbReference>
<dbReference type="InterPro" id="IPR029063">
    <property type="entry name" value="SAM-dependent_MTases_sf"/>
</dbReference>
<reference evidence="6" key="1">
    <citation type="submission" date="2018-08" db="EMBL/GenBank/DDBJ databases">
        <title>Draft genome sequence of azole-resistant Aspergillus thermomutatus (Neosartorya pseudofischeri) strain HMR AF 39, isolated from a human nasal aspirate.</title>
        <authorList>
            <person name="Parent-Michaud M."/>
            <person name="Dufresne P.J."/>
            <person name="Fournier E."/>
            <person name="Martineau C."/>
            <person name="Moreira S."/>
            <person name="Perkins V."/>
            <person name="De Repentigny L."/>
            <person name="Dufresne S.F."/>
        </authorList>
    </citation>
    <scope>NUCLEOTIDE SEQUENCE [LARGE SCALE GENOMIC DNA]</scope>
    <source>
        <strain evidence="6">HMR AF 39</strain>
    </source>
</reference>
<evidence type="ECO:0000259" key="5">
    <source>
        <dbReference type="Pfam" id="PF08100"/>
    </source>
</evidence>
<evidence type="ECO:0000313" key="7">
    <source>
        <dbReference type="Proteomes" id="UP000215305"/>
    </source>
</evidence>
<dbReference type="InterPro" id="IPR001077">
    <property type="entry name" value="COMT_C"/>
</dbReference>
<evidence type="ECO:0000256" key="2">
    <source>
        <dbReference type="ARBA" id="ARBA00022679"/>
    </source>
</evidence>
<dbReference type="InterPro" id="IPR036390">
    <property type="entry name" value="WH_DNA-bd_sf"/>
</dbReference>
<dbReference type="Gene3D" id="1.10.10.10">
    <property type="entry name" value="Winged helix-like DNA-binding domain superfamily/Winged helix DNA-binding domain"/>
    <property type="match status" value="1"/>
</dbReference>
<dbReference type="Gene3D" id="3.40.50.150">
    <property type="entry name" value="Vaccinia Virus protein VP39"/>
    <property type="match status" value="1"/>
</dbReference>
<keyword evidence="2" id="KW-0808">Transferase</keyword>
<dbReference type="InterPro" id="IPR036388">
    <property type="entry name" value="WH-like_DNA-bd_sf"/>
</dbReference>
<name>A0A397G7N1_ASPTH</name>
<accession>A0A397G7N1</accession>
<evidence type="ECO:0000256" key="1">
    <source>
        <dbReference type="ARBA" id="ARBA00022603"/>
    </source>
</evidence>
<dbReference type="PANTHER" id="PTHR43712:SF2">
    <property type="entry name" value="O-METHYLTRANSFERASE CICE"/>
    <property type="match status" value="1"/>
</dbReference>
<dbReference type="PANTHER" id="PTHR43712">
    <property type="entry name" value="PUTATIVE (AFU_ORTHOLOGUE AFUA_4G14580)-RELATED"/>
    <property type="match status" value="1"/>
</dbReference>
<dbReference type="OrthoDB" id="1606438at2759"/>
<dbReference type="STRING" id="41047.A0A397G7N1"/>
<gene>
    <name evidence="6" type="ORF">CDV56_100966</name>
</gene>
<dbReference type="SUPFAM" id="SSF53335">
    <property type="entry name" value="S-adenosyl-L-methionine-dependent methyltransferases"/>
    <property type="match status" value="1"/>
</dbReference>
<feature type="domain" description="O-methyltransferase dimerisation" evidence="5">
    <location>
        <begin position="79"/>
        <end position="158"/>
    </location>
</feature>
<dbReference type="InterPro" id="IPR016461">
    <property type="entry name" value="COMT-like"/>
</dbReference>
<evidence type="ECO:0000259" key="4">
    <source>
        <dbReference type="Pfam" id="PF00891"/>
    </source>
</evidence>